<evidence type="ECO:0000313" key="3">
    <source>
        <dbReference type="Proteomes" id="UP000784294"/>
    </source>
</evidence>
<reference evidence="2" key="1">
    <citation type="submission" date="2018-11" db="EMBL/GenBank/DDBJ databases">
        <authorList>
            <consortium name="Pathogen Informatics"/>
        </authorList>
    </citation>
    <scope>NUCLEOTIDE SEQUENCE</scope>
</reference>
<dbReference type="Proteomes" id="UP000784294">
    <property type="component" value="Unassembled WGS sequence"/>
</dbReference>
<feature type="region of interest" description="Disordered" evidence="1">
    <location>
        <begin position="54"/>
        <end position="101"/>
    </location>
</feature>
<accession>A0A3S5B220</accession>
<evidence type="ECO:0000256" key="1">
    <source>
        <dbReference type="SAM" id="MobiDB-lite"/>
    </source>
</evidence>
<dbReference type="EMBL" id="CAAALY010282872">
    <property type="protein sequence ID" value="VEL43578.1"/>
    <property type="molecule type" value="Genomic_DNA"/>
</dbReference>
<keyword evidence="3" id="KW-1185">Reference proteome</keyword>
<evidence type="ECO:0000313" key="2">
    <source>
        <dbReference type="EMBL" id="VEL43578.1"/>
    </source>
</evidence>
<comment type="caution">
    <text evidence="2">The sequence shown here is derived from an EMBL/GenBank/DDBJ whole genome shotgun (WGS) entry which is preliminary data.</text>
</comment>
<name>A0A3S5B220_9PLAT</name>
<sequence length="101" mass="10421">MKIFLLSRLPTTGRTRVAASTSSSEAGHVWQMAPATDLATASANVIKGTPAASARRRAAQLAHSTGHESDVSVSSGPIISGDADAREGTRYSPNVAAEETK</sequence>
<dbReference type="AlphaFoldDB" id="A0A3S5B220"/>
<proteinExistence type="predicted"/>
<protein>
    <submittedName>
        <fullName evidence="2">Uncharacterized protein</fullName>
    </submittedName>
</protein>
<gene>
    <name evidence="2" type="ORF">PXEA_LOCUS37018</name>
</gene>
<organism evidence="2 3">
    <name type="scientific">Protopolystoma xenopodis</name>
    <dbReference type="NCBI Taxonomy" id="117903"/>
    <lineage>
        <taxon>Eukaryota</taxon>
        <taxon>Metazoa</taxon>
        <taxon>Spiralia</taxon>
        <taxon>Lophotrochozoa</taxon>
        <taxon>Platyhelminthes</taxon>
        <taxon>Monogenea</taxon>
        <taxon>Polyopisthocotylea</taxon>
        <taxon>Polystomatidea</taxon>
        <taxon>Polystomatidae</taxon>
        <taxon>Protopolystoma</taxon>
    </lineage>
</organism>